<dbReference type="EMBL" id="JAJITC010000013">
    <property type="protein sequence ID" value="MCC8404640.1"/>
    <property type="molecule type" value="Genomic_DNA"/>
</dbReference>
<sequence>MDQLYMLRAFIETARHRSFTRASEVLGVTPGVISKAISQLESEIQTRLFHRTTRSVTLTDEAETYFETCTRILAELTEATYRLRCEREADGGPIRIAVHPTLASDWLAQFLSEYRSKAPNVNLTVSVEERAIGLSNGSVDLAILPTDSVELSTMIRRSLTSTSNVFVASPEYLRLHGKPERANELSQHPLLLPQQMQSGSGTIELLEDGKAVTVATGPTLASEVTVVHAAALAGAGVALLPDAAMRNAIRTGELVQILMNCSVLEGDMEISLFYPYRDMLPLRMRVFVDFCIDFFRTEFSGKSCGTAVARTSQNWPRVELPVAA</sequence>
<gene>
    <name evidence="6" type="ORF">LJ655_22635</name>
</gene>
<dbReference type="PROSITE" id="PS50931">
    <property type="entry name" value="HTH_LYSR"/>
    <property type="match status" value="1"/>
</dbReference>
<keyword evidence="4" id="KW-0804">Transcription</keyword>
<evidence type="ECO:0000313" key="7">
    <source>
        <dbReference type="Proteomes" id="UP001430614"/>
    </source>
</evidence>
<keyword evidence="7" id="KW-1185">Reference proteome</keyword>
<comment type="caution">
    <text evidence="6">The sequence shown here is derived from an EMBL/GenBank/DDBJ whole genome shotgun (WGS) entry which is preliminary data.</text>
</comment>
<evidence type="ECO:0000259" key="5">
    <source>
        <dbReference type="PROSITE" id="PS50931"/>
    </source>
</evidence>
<evidence type="ECO:0000256" key="2">
    <source>
        <dbReference type="ARBA" id="ARBA00023015"/>
    </source>
</evidence>
<dbReference type="PANTHER" id="PTHR30537">
    <property type="entry name" value="HTH-TYPE TRANSCRIPTIONAL REGULATOR"/>
    <property type="match status" value="1"/>
</dbReference>
<dbReference type="Gene3D" id="3.40.190.290">
    <property type="match status" value="1"/>
</dbReference>
<reference evidence="6 7" key="1">
    <citation type="submission" date="2021-11" db="EMBL/GenBank/DDBJ databases">
        <authorList>
            <person name="Oh E.-T."/>
            <person name="Kim S.-B."/>
        </authorList>
    </citation>
    <scope>NUCLEOTIDE SEQUENCE [LARGE SCALE GENOMIC DNA]</scope>
    <source>
        <strain evidence="6 7">MMS20-SJTN17</strain>
    </source>
</reference>
<dbReference type="InterPro" id="IPR036390">
    <property type="entry name" value="WH_DNA-bd_sf"/>
</dbReference>
<protein>
    <submittedName>
        <fullName evidence="6">LysR family transcriptional regulator</fullName>
    </submittedName>
</protein>
<comment type="similarity">
    <text evidence="1">Belongs to the LysR transcriptional regulatory family.</text>
</comment>
<feature type="domain" description="HTH lysR-type" evidence="5">
    <location>
        <begin position="1"/>
        <end position="59"/>
    </location>
</feature>
<accession>A0ABS8KIP5</accession>
<dbReference type="InterPro" id="IPR036388">
    <property type="entry name" value="WH-like_DNA-bd_sf"/>
</dbReference>
<name>A0ABS8KIP5_9BURK</name>
<keyword evidence="3" id="KW-0238">DNA-binding</keyword>
<dbReference type="Proteomes" id="UP001430614">
    <property type="component" value="Unassembled WGS sequence"/>
</dbReference>
<dbReference type="Pfam" id="PF03466">
    <property type="entry name" value="LysR_substrate"/>
    <property type="match status" value="1"/>
</dbReference>
<evidence type="ECO:0000256" key="4">
    <source>
        <dbReference type="ARBA" id="ARBA00023163"/>
    </source>
</evidence>
<dbReference type="InterPro" id="IPR005119">
    <property type="entry name" value="LysR_subst-bd"/>
</dbReference>
<evidence type="ECO:0000256" key="1">
    <source>
        <dbReference type="ARBA" id="ARBA00009437"/>
    </source>
</evidence>
<dbReference type="PANTHER" id="PTHR30537:SF5">
    <property type="entry name" value="HTH-TYPE TRANSCRIPTIONAL ACTIVATOR TTDR-RELATED"/>
    <property type="match status" value="1"/>
</dbReference>
<proteinExistence type="inferred from homology"/>
<evidence type="ECO:0000313" key="6">
    <source>
        <dbReference type="EMBL" id="MCC8404640.1"/>
    </source>
</evidence>
<dbReference type="InterPro" id="IPR058163">
    <property type="entry name" value="LysR-type_TF_proteobact-type"/>
</dbReference>
<dbReference type="SUPFAM" id="SSF53850">
    <property type="entry name" value="Periplasmic binding protein-like II"/>
    <property type="match status" value="1"/>
</dbReference>
<keyword evidence="2" id="KW-0805">Transcription regulation</keyword>
<dbReference type="InterPro" id="IPR000847">
    <property type="entry name" value="LysR_HTH_N"/>
</dbReference>
<dbReference type="Pfam" id="PF00126">
    <property type="entry name" value="HTH_1"/>
    <property type="match status" value="1"/>
</dbReference>
<dbReference type="RefSeq" id="WP_230563454.1">
    <property type="nucleotide sequence ID" value="NZ_JAJITC010000013.1"/>
</dbReference>
<evidence type="ECO:0000256" key="3">
    <source>
        <dbReference type="ARBA" id="ARBA00023125"/>
    </source>
</evidence>
<dbReference type="SUPFAM" id="SSF46785">
    <property type="entry name" value="Winged helix' DNA-binding domain"/>
    <property type="match status" value="1"/>
</dbReference>
<organism evidence="6 7">
    <name type="scientific">Paraburkholderia translucens</name>
    <dbReference type="NCBI Taxonomy" id="2886945"/>
    <lineage>
        <taxon>Bacteria</taxon>
        <taxon>Pseudomonadati</taxon>
        <taxon>Pseudomonadota</taxon>
        <taxon>Betaproteobacteria</taxon>
        <taxon>Burkholderiales</taxon>
        <taxon>Burkholderiaceae</taxon>
        <taxon>Paraburkholderia</taxon>
    </lineage>
</organism>
<dbReference type="Gene3D" id="1.10.10.10">
    <property type="entry name" value="Winged helix-like DNA-binding domain superfamily/Winged helix DNA-binding domain"/>
    <property type="match status" value="1"/>
</dbReference>